<accession>A0A4Y2AVX7</accession>
<keyword evidence="3" id="KW-1185">Reference proteome</keyword>
<dbReference type="EMBL" id="BGPR01000034">
    <property type="protein sequence ID" value="GBL83677.1"/>
    <property type="molecule type" value="Genomic_DNA"/>
</dbReference>
<reference evidence="2 3" key="1">
    <citation type="journal article" date="2019" name="Sci. Rep.">
        <title>Orb-weaving spider Araneus ventricosus genome elucidates the spidroin gene catalogue.</title>
        <authorList>
            <person name="Kono N."/>
            <person name="Nakamura H."/>
            <person name="Ohtoshi R."/>
            <person name="Moran D.A.P."/>
            <person name="Shinohara A."/>
            <person name="Yoshida Y."/>
            <person name="Fujiwara M."/>
            <person name="Mori M."/>
            <person name="Tomita M."/>
            <person name="Arakawa K."/>
        </authorList>
    </citation>
    <scope>NUCLEOTIDE SEQUENCE [LARGE SCALE GENOMIC DNA]</scope>
</reference>
<evidence type="ECO:0000313" key="3">
    <source>
        <dbReference type="Proteomes" id="UP000499080"/>
    </source>
</evidence>
<proteinExistence type="predicted"/>
<comment type="caution">
    <text evidence="2">The sequence shown here is derived from an EMBL/GenBank/DDBJ whole genome shotgun (WGS) entry which is preliminary data.</text>
</comment>
<feature type="region of interest" description="Disordered" evidence="1">
    <location>
        <begin position="45"/>
        <end position="83"/>
    </location>
</feature>
<protein>
    <submittedName>
        <fullName evidence="2">Uncharacterized protein</fullName>
    </submittedName>
</protein>
<gene>
    <name evidence="2" type="ORF">AVEN_132607_1</name>
</gene>
<name>A0A4Y2AVX7_ARAVE</name>
<organism evidence="2 3">
    <name type="scientific">Araneus ventricosus</name>
    <name type="common">Orbweaver spider</name>
    <name type="synonym">Epeira ventricosa</name>
    <dbReference type="NCBI Taxonomy" id="182803"/>
    <lineage>
        <taxon>Eukaryota</taxon>
        <taxon>Metazoa</taxon>
        <taxon>Ecdysozoa</taxon>
        <taxon>Arthropoda</taxon>
        <taxon>Chelicerata</taxon>
        <taxon>Arachnida</taxon>
        <taxon>Araneae</taxon>
        <taxon>Araneomorphae</taxon>
        <taxon>Entelegynae</taxon>
        <taxon>Araneoidea</taxon>
        <taxon>Araneidae</taxon>
        <taxon>Araneus</taxon>
    </lineage>
</organism>
<dbReference type="Proteomes" id="UP000499080">
    <property type="component" value="Unassembled WGS sequence"/>
</dbReference>
<dbReference type="AlphaFoldDB" id="A0A4Y2AVX7"/>
<evidence type="ECO:0000256" key="1">
    <source>
        <dbReference type="SAM" id="MobiDB-lite"/>
    </source>
</evidence>
<sequence>MPSLNINTISMGRRWTHDGVFNVQKVDIHGGFPLKPGLNPCLPGPDAEVLPARPTELRGGTEFPPHSPDLTANGFLFFGDTKT</sequence>
<evidence type="ECO:0000313" key="2">
    <source>
        <dbReference type="EMBL" id="GBL83677.1"/>
    </source>
</evidence>